<name>A0AAQ3TF38_PASNO</name>
<dbReference type="Pfam" id="PF03017">
    <property type="entry name" value="Transposase_23"/>
    <property type="match status" value="1"/>
</dbReference>
<dbReference type="Pfam" id="PF03004">
    <property type="entry name" value="Transposase_24"/>
    <property type="match status" value="1"/>
</dbReference>
<proteinExistence type="predicted"/>
<sequence>MDDIFARTPDMGKIKITINEFGQPVGSNSRRLSSFIGCQVRKKLSVGYDDWRRVDAERKLQVWDEIKETFDLDDAALDWFLSTANIKWKEFKADLKKKYFDETLTNEELRKRGCGNRVNATDWDYLIDFWRSSDSEARTERAKACRGKLKLPHTSGSVSHACARHNLGVELGRPPRRDEVFIKTHTRKNGVPTRQAAPTINQLKEIVKTRPELKNRTIQQGDAFAHVCGIKEPRGCVRVLGLGPTSTEIGAPGMKSYVPTRVQIEDLARKKNEHEKAALEQRIKELEEQVLEERMVRESVNVETGSQRGSNSLHQMSPRSEELVDEAHHNANGQEDECAANEEDDPIDENLIDQRNATSPSVHVTNMTTATRNDGAPRYAHDALVGKEVILYAMLRSDQPVAKGIITSTNPNTIVGCEPLGKQFCEVIVNLVMRRDAELPRPYDNMETMA</sequence>
<reference evidence="3 4" key="1">
    <citation type="submission" date="2024-02" db="EMBL/GenBank/DDBJ databases">
        <title>High-quality chromosome-scale genome assembly of Pensacola bahiagrass (Paspalum notatum Flugge var. saurae).</title>
        <authorList>
            <person name="Vega J.M."/>
            <person name="Podio M."/>
            <person name="Orjuela J."/>
            <person name="Siena L.A."/>
            <person name="Pessino S.C."/>
            <person name="Combes M.C."/>
            <person name="Mariac C."/>
            <person name="Albertini E."/>
            <person name="Pupilli F."/>
            <person name="Ortiz J.P.A."/>
            <person name="Leblanc O."/>
        </authorList>
    </citation>
    <scope>NUCLEOTIDE SEQUENCE [LARGE SCALE GENOMIC DNA]</scope>
    <source>
        <strain evidence="3">R1</strain>
        <tissue evidence="3">Leaf</tissue>
    </source>
</reference>
<evidence type="ECO:0000256" key="1">
    <source>
        <dbReference type="SAM" id="MobiDB-lite"/>
    </source>
</evidence>
<evidence type="ECO:0000313" key="3">
    <source>
        <dbReference type="EMBL" id="WVZ71926.1"/>
    </source>
</evidence>
<protein>
    <recommendedName>
        <fullName evidence="2">Transposase Tnp1/En/Spm-like domain-containing protein</fullName>
    </recommendedName>
</protein>
<dbReference type="AlphaFoldDB" id="A0AAQ3TF38"/>
<dbReference type="EMBL" id="CP144748">
    <property type="protein sequence ID" value="WVZ71926.1"/>
    <property type="molecule type" value="Genomic_DNA"/>
</dbReference>
<dbReference type="Proteomes" id="UP001341281">
    <property type="component" value="Chromosome 04"/>
</dbReference>
<dbReference type="PANTHER" id="PTHR33144:SF50">
    <property type="entry name" value="OS03G0714750 PROTEIN"/>
    <property type="match status" value="1"/>
</dbReference>
<feature type="region of interest" description="Disordered" evidence="1">
    <location>
        <begin position="297"/>
        <end position="322"/>
    </location>
</feature>
<feature type="non-terminal residue" evidence="3">
    <location>
        <position position="1"/>
    </location>
</feature>
<feature type="compositionally biased region" description="Polar residues" evidence="1">
    <location>
        <begin position="301"/>
        <end position="318"/>
    </location>
</feature>
<dbReference type="PANTHER" id="PTHR33144">
    <property type="entry name" value="OS10G0409366 PROTEIN-RELATED"/>
    <property type="match status" value="1"/>
</dbReference>
<evidence type="ECO:0000313" key="4">
    <source>
        <dbReference type="Proteomes" id="UP001341281"/>
    </source>
</evidence>
<evidence type="ECO:0000259" key="2">
    <source>
        <dbReference type="Pfam" id="PF03017"/>
    </source>
</evidence>
<accession>A0AAQ3TF38</accession>
<organism evidence="3 4">
    <name type="scientific">Paspalum notatum var. saurae</name>
    <dbReference type="NCBI Taxonomy" id="547442"/>
    <lineage>
        <taxon>Eukaryota</taxon>
        <taxon>Viridiplantae</taxon>
        <taxon>Streptophyta</taxon>
        <taxon>Embryophyta</taxon>
        <taxon>Tracheophyta</taxon>
        <taxon>Spermatophyta</taxon>
        <taxon>Magnoliopsida</taxon>
        <taxon>Liliopsida</taxon>
        <taxon>Poales</taxon>
        <taxon>Poaceae</taxon>
        <taxon>PACMAD clade</taxon>
        <taxon>Panicoideae</taxon>
        <taxon>Andropogonodae</taxon>
        <taxon>Paspaleae</taxon>
        <taxon>Paspalinae</taxon>
        <taxon>Paspalum</taxon>
    </lineage>
</organism>
<feature type="domain" description="Transposase Tnp1/En/Spm-like" evidence="2">
    <location>
        <begin position="388"/>
        <end position="450"/>
    </location>
</feature>
<keyword evidence="4" id="KW-1185">Reference proteome</keyword>
<dbReference type="InterPro" id="IPR004264">
    <property type="entry name" value="Transposase_23"/>
</dbReference>
<dbReference type="InterPro" id="IPR004252">
    <property type="entry name" value="Probable_transposase_24"/>
</dbReference>
<gene>
    <name evidence="3" type="ORF">U9M48_020455</name>
</gene>